<gene>
    <name evidence="4" type="ORF">F9K94_07855</name>
</gene>
<accession>A0A7V7VWF4</accession>
<dbReference type="PANTHER" id="PTHR11895">
    <property type="entry name" value="TRANSAMIDASE"/>
    <property type="match status" value="1"/>
</dbReference>
<protein>
    <recommendedName>
        <fullName evidence="2">Indoleacetamide hydrolase</fullName>
    </recommendedName>
</protein>
<dbReference type="PROSITE" id="PS00571">
    <property type="entry name" value="AMIDASES"/>
    <property type="match status" value="1"/>
</dbReference>
<reference evidence="4 5" key="1">
    <citation type="submission" date="2019-09" db="EMBL/GenBank/DDBJ databases">
        <title>Taxonomic organization of the family Brucellaceae based on a phylogenomic approach.</title>
        <authorList>
            <person name="Leclercq S."/>
            <person name="Cloeckaert A."/>
            <person name="Zygmunt M.S."/>
        </authorList>
    </citation>
    <scope>NUCLEOTIDE SEQUENCE [LARGE SCALE GENOMIC DNA]</scope>
    <source>
        <strain evidence="4 5">TA93</strain>
    </source>
</reference>
<evidence type="ECO:0000313" key="5">
    <source>
        <dbReference type="Proteomes" id="UP000460650"/>
    </source>
</evidence>
<dbReference type="SUPFAM" id="SSF75304">
    <property type="entry name" value="Amidase signature (AS) enzymes"/>
    <property type="match status" value="1"/>
</dbReference>
<evidence type="ECO:0000256" key="1">
    <source>
        <dbReference type="ARBA" id="ARBA00003871"/>
    </source>
</evidence>
<dbReference type="InterPro" id="IPR036928">
    <property type="entry name" value="AS_sf"/>
</dbReference>
<evidence type="ECO:0000313" key="4">
    <source>
        <dbReference type="EMBL" id="KAB2658100.1"/>
    </source>
</evidence>
<dbReference type="GO" id="GO:0003824">
    <property type="term" value="F:catalytic activity"/>
    <property type="evidence" value="ECO:0007669"/>
    <property type="project" value="InterPro"/>
</dbReference>
<feature type="domain" description="Amidase" evidence="3">
    <location>
        <begin position="59"/>
        <end position="462"/>
    </location>
</feature>
<evidence type="ECO:0000259" key="3">
    <source>
        <dbReference type="Pfam" id="PF01425"/>
    </source>
</evidence>
<dbReference type="EMBL" id="WBVY01000002">
    <property type="protein sequence ID" value="KAB2658100.1"/>
    <property type="molecule type" value="Genomic_DNA"/>
</dbReference>
<sequence>MRILSGNRFALFGMRSNILRAPMTPTALIVSGSLPEVITKPLPDIAKAIAVGNVSSVALTQYYLERIARLNPSLQAYITVTAETALAQASAADRTLADGRSLGPLHGVPVALKDLCETDFTPTSNGMAIFRDRQTGRNAKVVTNLLAAGAVILGKLAMAEGACSAHHPEMPVPVNPWGTSFRVGASSSGSGVAVAAGLAAAAIGSDTGGSIRFPAAYCGVTGLKPSRGFVSTEGICTMAPSLDHLGPMASNADGCALLLEAMSGLGNTLPSGQAPGRRFGYLPYLLSARLDPEVRTAYCRLLDTAERIGLDLVACAVPDVPDLQETWDFICAKETARSHAASYPAQRNAYGQALATLIEKGLSLSDEDYAEALKRYAEITVLWNKLFDGIDWLAMPVHAVIPPLLDNALGAPNKGLGNPLEFTAPANLTGLPALAFSVGRDPRGCPIGMQIMAPMQADFALLALGSRLQENGLYPLSLFSPRAGEFEPLK</sequence>
<name>A0A7V7VWF4_9HYPH</name>
<dbReference type="InterPro" id="IPR023631">
    <property type="entry name" value="Amidase_dom"/>
</dbReference>
<dbReference type="AlphaFoldDB" id="A0A7V7VWF4"/>
<dbReference type="Gene3D" id="3.90.1300.10">
    <property type="entry name" value="Amidase signature (AS) domain"/>
    <property type="match status" value="1"/>
</dbReference>
<dbReference type="Proteomes" id="UP000460650">
    <property type="component" value="Unassembled WGS sequence"/>
</dbReference>
<dbReference type="PANTHER" id="PTHR11895:SF176">
    <property type="entry name" value="AMIDASE AMID-RELATED"/>
    <property type="match status" value="1"/>
</dbReference>
<dbReference type="Pfam" id="PF01425">
    <property type="entry name" value="Amidase"/>
    <property type="match status" value="1"/>
</dbReference>
<organism evidence="4 5">
    <name type="scientific">Brucella tritici</name>
    <dbReference type="NCBI Taxonomy" id="94626"/>
    <lineage>
        <taxon>Bacteria</taxon>
        <taxon>Pseudomonadati</taxon>
        <taxon>Pseudomonadota</taxon>
        <taxon>Alphaproteobacteria</taxon>
        <taxon>Hyphomicrobiales</taxon>
        <taxon>Brucellaceae</taxon>
        <taxon>Brucella/Ochrobactrum group</taxon>
        <taxon>Brucella</taxon>
    </lineage>
</organism>
<dbReference type="InterPro" id="IPR000120">
    <property type="entry name" value="Amidase"/>
</dbReference>
<evidence type="ECO:0000256" key="2">
    <source>
        <dbReference type="ARBA" id="ARBA00021874"/>
    </source>
</evidence>
<dbReference type="InterPro" id="IPR020556">
    <property type="entry name" value="Amidase_CS"/>
</dbReference>
<proteinExistence type="predicted"/>
<comment type="function">
    <text evidence="1">Hydrolyzes indole-3-acetamide (IAM) into indole-3-acetic acid (IAA).</text>
</comment>
<comment type="caution">
    <text evidence="4">The sequence shown here is derived from an EMBL/GenBank/DDBJ whole genome shotgun (WGS) entry which is preliminary data.</text>
</comment>